<reference evidence="9 10" key="1">
    <citation type="journal article" date="2019" name="Microorganisms">
        <title>Paenibacillus lutrae sp. nov., A Chitinolytic Species Isolated from A River Otter in Castril Natural Park, Granada, Spain.</title>
        <authorList>
            <person name="Rodriguez M."/>
            <person name="Reina J.C."/>
            <person name="Bejar V."/>
            <person name="Llamas I."/>
        </authorList>
    </citation>
    <scope>NUCLEOTIDE SEQUENCE [LARGE SCALE GENOMIC DNA]</scope>
    <source>
        <strain evidence="9 10">N10</strain>
    </source>
</reference>
<keyword evidence="6 8" id="KW-1133">Transmembrane helix</keyword>
<evidence type="ECO:0000256" key="2">
    <source>
        <dbReference type="ARBA" id="ARBA00022654"/>
    </source>
</evidence>
<evidence type="ECO:0000256" key="8">
    <source>
        <dbReference type="SAM" id="Phobius"/>
    </source>
</evidence>
<proteinExistence type="predicted"/>
<dbReference type="InterPro" id="IPR006741">
    <property type="entry name" value="AgrB"/>
</dbReference>
<dbReference type="GO" id="GO:0016020">
    <property type="term" value="C:membrane"/>
    <property type="evidence" value="ECO:0007669"/>
    <property type="project" value="InterPro"/>
</dbReference>
<feature type="transmembrane region" description="Helical" evidence="8">
    <location>
        <begin position="131"/>
        <end position="147"/>
    </location>
</feature>
<keyword evidence="1" id="KW-1003">Cell membrane</keyword>
<keyword evidence="2" id="KW-0673">Quorum sensing</keyword>
<dbReference type="Proteomes" id="UP000490800">
    <property type="component" value="Unassembled WGS sequence"/>
</dbReference>
<evidence type="ECO:0000256" key="5">
    <source>
        <dbReference type="ARBA" id="ARBA00022801"/>
    </source>
</evidence>
<evidence type="ECO:0000256" key="6">
    <source>
        <dbReference type="ARBA" id="ARBA00022989"/>
    </source>
</evidence>
<evidence type="ECO:0008006" key="11">
    <source>
        <dbReference type="Google" id="ProtNLM"/>
    </source>
</evidence>
<feature type="transmembrane region" description="Helical" evidence="8">
    <location>
        <begin position="76"/>
        <end position="97"/>
    </location>
</feature>
<organism evidence="9 10">
    <name type="scientific">Paenibacillus lutrae</name>
    <dbReference type="NCBI Taxonomy" id="2078573"/>
    <lineage>
        <taxon>Bacteria</taxon>
        <taxon>Bacillati</taxon>
        <taxon>Bacillota</taxon>
        <taxon>Bacilli</taxon>
        <taxon>Bacillales</taxon>
        <taxon>Paenibacillaceae</taxon>
        <taxon>Paenibacillus</taxon>
    </lineage>
</organism>
<name>A0A7X3FGJ4_9BACL</name>
<evidence type="ECO:0000313" key="9">
    <source>
        <dbReference type="EMBL" id="MVO99323.1"/>
    </source>
</evidence>
<evidence type="ECO:0000256" key="7">
    <source>
        <dbReference type="ARBA" id="ARBA00023136"/>
    </source>
</evidence>
<keyword evidence="7 8" id="KW-0472">Membrane</keyword>
<dbReference type="Pfam" id="PF04647">
    <property type="entry name" value="AgrB"/>
    <property type="match status" value="1"/>
</dbReference>
<dbReference type="EMBL" id="RHLK01000003">
    <property type="protein sequence ID" value="MVO99323.1"/>
    <property type="molecule type" value="Genomic_DNA"/>
</dbReference>
<dbReference type="GO" id="GO:0006508">
    <property type="term" value="P:proteolysis"/>
    <property type="evidence" value="ECO:0007669"/>
    <property type="project" value="UniProtKB-KW"/>
</dbReference>
<feature type="transmembrane region" description="Helical" evidence="8">
    <location>
        <begin position="37"/>
        <end position="64"/>
    </location>
</feature>
<keyword evidence="5" id="KW-0378">Hydrolase</keyword>
<evidence type="ECO:0000256" key="3">
    <source>
        <dbReference type="ARBA" id="ARBA00022670"/>
    </source>
</evidence>
<dbReference type="SMART" id="SM00793">
    <property type="entry name" value="AgrB"/>
    <property type="match status" value="1"/>
</dbReference>
<keyword evidence="4 8" id="KW-0812">Transmembrane</keyword>
<dbReference type="OrthoDB" id="2666767at2"/>
<protein>
    <recommendedName>
        <fullName evidence="11">Accessory regulator AgrB</fullName>
    </recommendedName>
</protein>
<keyword evidence="3" id="KW-0645">Protease</keyword>
<evidence type="ECO:0000313" key="10">
    <source>
        <dbReference type="Proteomes" id="UP000490800"/>
    </source>
</evidence>
<dbReference type="GO" id="GO:0009372">
    <property type="term" value="P:quorum sensing"/>
    <property type="evidence" value="ECO:0007669"/>
    <property type="project" value="UniProtKB-KW"/>
</dbReference>
<accession>A0A7X3FGJ4</accession>
<dbReference type="AlphaFoldDB" id="A0A7X3FGJ4"/>
<evidence type="ECO:0000256" key="4">
    <source>
        <dbReference type="ARBA" id="ARBA00022692"/>
    </source>
</evidence>
<keyword evidence="10" id="KW-1185">Reference proteome</keyword>
<gene>
    <name evidence="9" type="ORF">EDM21_07235</name>
</gene>
<evidence type="ECO:0000256" key="1">
    <source>
        <dbReference type="ARBA" id="ARBA00022475"/>
    </source>
</evidence>
<comment type="caution">
    <text evidence="9">The sequence shown here is derived from an EMBL/GenBank/DDBJ whole genome shotgun (WGS) entry which is preliminary data.</text>
</comment>
<dbReference type="GO" id="GO:0008233">
    <property type="term" value="F:peptidase activity"/>
    <property type="evidence" value="ECO:0007669"/>
    <property type="project" value="UniProtKB-KW"/>
</dbReference>
<sequence>MSMTEKIIGFVESNADNPESTAILKYGLRIAMETAAVVIPVIILSIITGQFLEGLVSTAGFLILRYLSGGMHFKKASTCNIISIIILIISISIPVPFDNVGCIMTVVAAIILFFTTPSNTNRRRLDPKYDPLLKVIAAGIVSINFIAESSVLSLTFFIQALTTLPIFWKLLDTYQN</sequence>